<dbReference type="AlphaFoldDB" id="A0A2Z7CN61"/>
<comment type="subcellular location">
    <subcellularLocation>
        <location evidence="1">Nucleus</location>
    </subcellularLocation>
</comment>
<dbReference type="PANTHER" id="PTHR12663">
    <property type="entry name" value="ANDROGEN INDUCED INHIBITOR OF PROLIFERATION AS3 / PDS5-RELATED"/>
    <property type="match status" value="1"/>
</dbReference>
<keyword evidence="2" id="KW-0132">Cell division</keyword>
<dbReference type="GO" id="GO:0006281">
    <property type="term" value="P:DNA repair"/>
    <property type="evidence" value="ECO:0007669"/>
    <property type="project" value="UniProtKB-KW"/>
</dbReference>
<keyword evidence="6" id="KW-0539">Nucleus</keyword>
<keyword evidence="4" id="KW-0498">Mitosis</keyword>
<protein>
    <submittedName>
        <fullName evidence="8">Uncharacterized protein</fullName>
    </submittedName>
</protein>
<evidence type="ECO:0000256" key="6">
    <source>
        <dbReference type="ARBA" id="ARBA00023242"/>
    </source>
</evidence>
<proteinExistence type="predicted"/>
<organism evidence="8 9">
    <name type="scientific">Dorcoceras hygrometricum</name>
    <dbReference type="NCBI Taxonomy" id="472368"/>
    <lineage>
        <taxon>Eukaryota</taxon>
        <taxon>Viridiplantae</taxon>
        <taxon>Streptophyta</taxon>
        <taxon>Embryophyta</taxon>
        <taxon>Tracheophyta</taxon>
        <taxon>Spermatophyta</taxon>
        <taxon>Magnoliopsida</taxon>
        <taxon>eudicotyledons</taxon>
        <taxon>Gunneridae</taxon>
        <taxon>Pentapetalae</taxon>
        <taxon>asterids</taxon>
        <taxon>lamiids</taxon>
        <taxon>Lamiales</taxon>
        <taxon>Gesneriaceae</taxon>
        <taxon>Didymocarpoideae</taxon>
        <taxon>Trichosporeae</taxon>
        <taxon>Loxocarpinae</taxon>
        <taxon>Dorcoceras</taxon>
    </lineage>
</organism>
<keyword evidence="3" id="KW-0227">DNA damage</keyword>
<dbReference type="GO" id="GO:0035825">
    <property type="term" value="P:homologous recombination"/>
    <property type="evidence" value="ECO:0007669"/>
    <property type="project" value="UniProtKB-ARBA"/>
</dbReference>
<name>A0A2Z7CN61_9LAMI</name>
<gene>
    <name evidence="8" type="ORF">F511_24779</name>
</gene>
<keyword evidence="9" id="KW-1185">Reference proteome</keyword>
<evidence type="ECO:0000256" key="7">
    <source>
        <dbReference type="ARBA" id="ARBA00023306"/>
    </source>
</evidence>
<accession>A0A2Z7CN61</accession>
<dbReference type="PANTHER" id="PTHR12663:SF62">
    <property type="match status" value="1"/>
</dbReference>
<evidence type="ECO:0000256" key="5">
    <source>
        <dbReference type="ARBA" id="ARBA00023204"/>
    </source>
</evidence>
<evidence type="ECO:0000313" key="9">
    <source>
        <dbReference type="Proteomes" id="UP000250235"/>
    </source>
</evidence>
<dbReference type="Pfam" id="PF20168">
    <property type="entry name" value="PDS5"/>
    <property type="match status" value="1"/>
</dbReference>
<reference evidence="8 9" key="1">
    <citation type="journal article" date="2015" name="Proc. Natl. Acad. Sci. U.S.A.">
        <title>The resurrection genome of Boea hygrometrica: A blueprint for survival of dehydration.</title>
        <authorList>
            <person name="Xiao L."/>
            <person name="Yang G."/>
            <person name="Zhang L."/>
            <person name="Yang X."/>
            <person name="Zhao S."/>
            <person name="Ji Z."/>
            <person name="Zhou Q."/>
            <person name="Hu M."/>
            <person name="Wang Y."/>
            <person name="Chen M."/>
            <person name="Xu Y."/>
            <person name="Jin H."/>
            <person name="Xiao X."/>
            <person name="Hu G."/>
            <person name="Bao F."/>
            <person name="Hu Y."/>
            <person name="Wan P."/>
            <person name="Li L."/>
            <person name="Deng X."/>
            <person name="Kuang T."/>
            <person name="Xiang C."/>
            <person name="Zhu J.K."/>
            <person name="Oliver M.J."/>
            <person name="He Y."/>
        </authorList>
    </citation>
    <scope>NUCLEOTIDE SEQUENCE [LARGE SCALE GENOMIC DNA]</scope>
    <source>
        <strain evidence="9">cv. XS01</strain>
    </source>
</reference>
<evidence type="ECO:0000256" key="2">
    <source>
        <dbReference type="ARBA" id="ARBA00022618"/>
    </source>
</evidence>
<dbReference type="InterPro" id="IPR039776">
    <property type="entry name" value="Pds5"/>
</dbReference>
<dbReference type="Proteomes" id="UP000250235">
    <property type="component" value="Unassembled WGS sequence"/>
</dbReference>
<keyword evidence="7" id="KW-0131">Cell cycle</keyword>
<sequence>MKLLSQMWMLGYDAFGYTYGHHEGVVDMIRCLDQTFFLRFDSYWVNGNGGVRAIAGSFGRDAKLEHFLQHIKQDRKPFIETALEPASEALISNALMGHEEFDVKITVVSCITEIIRITAPKEPFTEDQMEDYFKLVNTAYGKLPSLAGRAYSKAVSIIQAVSTFHICVLMLDYESHDPVVEMFHLFLDGIQLTHPQEIPLSMEHIMVLMIQNAGDSEEFVLEAAKILLSALKKGNENVSSCALQLARNVFKTCASDLKNCLPEAVRHMGVAVQEFDDVVTSSLHGITQSDDMVCFSSNFADYSSMID</sequence>
<dbReference type="SUPFAM" id="SSF48371">
    <property type="entry name" value="ARM repeat"/>
    <property type="match status" value="1"/>
</dbReference>
<dbReference type="GO" id="GO:0051301">
    <property type="term" value="P:cell division"/>
    <property type="evidence" value="ECO:0007669"/>
    <property type="project" value="UniProtKB-KW"/>
</dbReference>
<dbReference type="OrthoDB" id="912499at2759"/>
<evidence type="ECO:0000313" key="8">
    <source>
        <dbReference type="EMBL" id="KZV46226.1"/>
    </source>
</evidence>
<evidence type="ECO:0000256" key="4">
    <source>
        <dbReference type="ARBA" id="ARBA00022776"/>
    </source>
</evidence>
<evidence type="ECO:0000256" key="1">
    <source>
        <dbReference type="ARBA" id="ARBA00004123"/>
    </source>
</evidence>
<dbReference type="GO" id="GO:0005634">
    <property type="term" value="C:nucleus"/>
    <property type="evidence" value="ECO:0007669"/>
    <property type="project" value="UniProtKB-SubCell"/>
</dbReference>
<dbReference type="GO" id="GO:0007064">
    <property type="term" value="P:mitotic sister chromatid cohesion"/>
    <property type="evidence" value="ECO:0007669"/>
    <property type="project" value="InterPro"/>
</dbReference>
<keyword evidence="5" id="KW-0234">DNA repair</keyword>
<evidence type="ECO:0000256" key="3">
    <source>
        <dbReference type="ARBA" id="ARBA00022763"/>
    </source>
</evidence>
<dbReference type="EMBL" id="KQ995689">
    <property type="protein sequence ID" value="KZV46226.1"/>
    <property type="molecule type" value="Genomic_DNA"/>
</dbReference>
<dbReference type="InterPro" id="IPR016024">
    <property type="entry name" value="ARM-type_fold"/>
</dbReference>